<evidence type="ECO:0000313" key="11">
    <source>
        <dbReference type="Proteomes" id="UP000523146"/>
    </source>
</evidence>
<keyword evidence="11" id="KW-1185">Reference proteome</keyword>
<comment type="similarity">
    <text evidence="2">Belongs to the krueppel C2H2-type zinc-finger protein family.</text>
</comment>
<feature type="non-terminal residue" evidence="10">
    <location>
        <position position="54"/>
    </location>
</feature>
<evidence type="ECO:0000259" key="9">
    <source>
        <dbReference type="PROSITE" id="PS50157"/>
    </source>
</evidence>
<evidence type="ECO:0000256" key="7">
    <source>
        <dbReference type="ARBA" id="ARBA00023242"/>
    </source>
</evidence>
<dbReference type="PANTHER" id="PTHR23226">
    <property type="entry name" value="ZINC FINGER AND SCAN DOMAIN-CONTAINING"/>
    <property type="match status" value="1"/>
</dbReference>
<gene>
    <name evidence="10" type="primary">Znf256</name>
    <name evidence="10" type="ORF">TOXRED_R02925</name>
</gene>
<dbReference type="Pfam" id="PF00096">
    <property type="entry name" value="zf-C2H2"/>
    <property type="match status" value="1"/>
</dbReference>
<dbReference type="Gene3D" id="3.30.160.60">
    <property type="entry name" value="Classic Zinc Finger"/>
    <property type="match status" value="2"/>
</dbReference>
<protein>
    <submittedName>
        <fullName evidence="10">ZN256 protein</fullName>
    </submittedName>
</protein>
<name>A0A7K5IMW2_TOXRE</name>
<evidence type="ECO:0000313" key="10">
    <source>
        <dbReference type="EMBL" id="NWS83031.1"/>
    </source>
</evidence>
<evidence type="ECO:0000256" key="2">
    <source>
        <dbReference type="ARBA" id="ARBA00006991"/>
    </source>
</evidence>
<feature type="domain" description="C2H2-type" evidence="9">
    <location>
        <begin position="27"/>
        <end position="54"/>
    </location>
</feature>
<dbReference type="GO" id="GO:0000981">
    <property type="term" value="F:DNA-binding transcription factor activity, RNA polymerase II-specific"/>
    <property type="evidence" value="ECO:0007669"/>
    <property type="project" value="TreeGrafter"/>
</dbReference>
<dbReference type="InterPro" id="IPR036236">
    <property type="entry name" value="Znf_C2H2_sf"/>
</dbReference>
<keyword evidence="5 8" id="KW-0863">Zinc-finger</keyword>
<feature type="non-terminal residue" evidence="10">
    <location>
        <position position="1"/>
    </location>
</feature>
<dbReference type="FunFam" id="3.30.160.60:FF:000431">
    <property type="entry name" value="zinc finger protein 629 isoform X2"/>
    <property type="match status" value="1"/>
</dbReference>
<comment type="caution">
    <text evidence="10">The sequence shown here is derived from an EMBL/GenBank/DDBJ whole genome shotgun (WGS) entry which is preliminary data.</text>
</comment>
<keyword evidence="4" id="KW-0677">Repeat</keyword>
<evidence type="ECO:0000256" key="5">
    <source>
        <dbReference type="ARBA" id="ARBA00022771"/>
    </source>
</evidence>
<evidence type="ECO:0000256" key="4">
    <source>
        <dbReference type="ARBA" id="ARBA00022737"/>
    </source>
</evidence>
<dbReference type="EMBL" id="VXBI01004167">
    <property type="protein sequence ID" value="NWS83031.1"/>
    <property type="molecule type" value="Genomic_DNA"/>
</dbReference>
<dbReference type="Proteomes" id="UP000523146">
    <property type="component" value="Unassembled WGS sequence"/>
</dbReference>
<dbReference type="GO" id="GO:0005634">
    <property type="term" value="C:nucleus"/>
    <property type="evidence" value="ECO:0007669"/>
    <property type="project" value="UniProtKB-SubCell"/>
</dbReference>
<dbReference type="PANTHER" id="PTHR23226:SF416">
    <property type="entry name" value="FI01424P"/>
    <property type="match status" value="1"/>
</dbReference>
<keyword evidence="3" id="KW-0479">Metal-binding</keyword>
<sequence>CEECVMSSSQSSTLICHQRIQPRERPYKCQECGKSFIMSDNLICHQKIHTGTRP</sequence>
<reference evidence="10 11" key="1">
    <citation type="submission" date="2019-09" db="EMBL/GenBank/DDBJ databases">
        <title>Bird 10,000 Genomes (B10K) Project - Family phase.</title>
        <authorList>
            <person name="Zhang G."/>
        </authorList>
    </citation>
    <scope>NUCLEOTIDE SEQUENCE [LARGE SCALE GENOMIC DNA]</scope>
    <source>
        <strain evidence="10">B10K-DU-002-15</strain>
        <tissue evidence="10">Muscle</tissue>
    </source>
</reference>
<comment type="subcellular location">
    <subcellularLocation>
        <location evidence="1">Nucleus</location>
    </subcellularLocation>
</comment>
<keyword evidence="7" id="KW-0539">Nucleus</keyword>
<evidence type="ECO:0000256" key="1">
    <source>
        <dbReference type="ARBA" id="ARBA00004123"/>
    </source>
</evidence>
<dbReference type="GO" id="GO:0008270">
    <property type="term" value="F:zinc ion binding"/>
    <property type="evidence" value="ECO:0007669"/>
    <property type="project" value="UniProtKB-KW"/>
</dbReference>
<proteinExistence type="inferred from homology"/>
<dbReference type="InterPro" id="IPR013087">
    <property type="entry name" value="Znf_C2H2_type"/>
</dbReference>
<dbReference type="AlphaFoldDB" id="A0A7K5IMW2"/>
<feature type="domain" description="C2H2-type" evidence="9">
    <location>
        <begin position="1"/>
        <end position="26"/>
    </location>
</feature>
<dbReference type="PROSITE" id="PS00028">
    <property type="entry name" value="ZINC_FINGER_C2H2_1"/>
    <property type="match status" value="1"/>
</dbReference>
<dbReference type="PROSITE" id="PS50157">
    <property type="entry name" value="ZINC_FINGER_C2H2_2"/>
    <property type="match status" value="2"/>
</dbReference>
<evidence type="ECO:0000256" key="8">
    <source>
        <dbReference type="PROSITE-ProRule" id="PRU00042"/>
    </source>
</evidence>
<dbReference type="SUPFAM" id="SSF57667">
    <property type="entry name" value="beta-beta-alpha zinc fingers"/>
    <property type="match status" value="1"/>
</dbReference>
<evidence type="ECO:0000256" key="6">
    <source>
        <dbReference type="ARBA" id="ARBA00022833"/>
    </source>
</evidence>
<dbReference type="GO" id="GO:0000978">
    <property type="term" value="F:RNA polymerase II cis-regulatory region sequence-specific DNA binding"/>
    <property type="evidence" value="ECO:0007669"/>
    <property type="project" value="TreeGrafter"/>
</dbReference>
<keyword evidence="6" id="KW-0862">Zinc</keyword>
<organism evidence="10 11">
    <name type="scientific">Toxostoma redivivum</name>
    <name type="common">California thrasher</name>
    <dbReference type="NCBI Taxonomy" id="99882"/>
    <lineage>
        <taxon>Eukaryota</taxon>
        <taxon>Metazoa</taxon>
        <taxon>Chordata</taxon>
        <taxon>Craniata</taxon>
        <taxon>Vertebrata</taxon>
        <taxon>Euteleostomi</taxon>
        <taxon>Archelosauria</taxon>
        <taxon>Archosauria</taxon>
        <taxon>Dinosauria</taxon>
        <taxon>Saurischia</taxon>
        <taxon>Theropoda</taxon>
        <taxon>Coelurosauria</taxon>
        <taxon>Aves</taxon>
        <taxon>Neognathae</taxon>
        <taxon>Neoaves</taxon>
        <taxon>Telluraves</taxon>
        <taxon>Australaves</taxon>
        <taxon>Passeriformes</taxon>
        <taxon>Mimidae</taxon>
        <taxon>Toxostoma</taxon>
    </lineage>
</organism>
<accession>A0A7K5IMW2</accession>
<evidence type="ECO:0000256" key="3">
    <source>
        <dbReference type="ARBA" id="ARBA00022723"/>
    </source>
</evidence>